<protein>
    <recommendedName>
        <fullName evidence="1">Alpha/beta hydrolase fold-3 domain-containing protein</fullName>
    </recommendedName>
</protein>
<organism evidence="2 3">
    <name type="scientific">Claviceps pusilla</name>
    <dbReference type="NCBI Taxonomy" id="123648"/>
    <lineage>
        <taxon>Eukaryota</taxon>
        <taxon>Fungi</taxon>
        <taxon>Dikarya</taxon>
        <taxon>Ascomycota</taxon>
        <taxon>Pezizomycotina</taxon>
        <taxon>Sordariomycetes</taxon>
        <taxon>Hypocreomycetidae</taxon>
        <taxon>Hypocreales</taxon>
        <taxon>Clavicipitaceae</taxon>
        <taxon>Claviceps</taxon>
    </lineage>
</organism>
<sequence>LALHLRHPNPLVTTLPLPLQDTFAGAVILSPWLSLHVPAQAVRADPTEDVLDQHSLAGWAAGFLGGAPSDPWNDPLTAPRDWWSGLPFEDILLLYGQDELLRDDGATLAGLLEEAHPSVVAVGVPGEVHVHMVMNRVQSLLLRLETARPLIQMIRTIRTIQENGTLALLLLAALPQPLPTRANFTRAGVA</sequence>
<feature type="domain" description="Alpha/beta hydrolase fold-3" evidence="1">
    <location>
        <begin position="23"/>
        <end position="131"/>
    </location>
</feature>
<name>A0A9P7N9Q4_9HYPO</name>
<accession>A0A9P7N9Q4</accession>
<dbReference type="Proteomes" id="UP000748025">
    <property type="component" value="Unassembled WGS sequence"/>
</dbReference>
<keyword evidence="3" id="KW-1185">Reference proteome</keyword>
<dbReference type="SUPFAM" id="SSF53474">
    <property type="entry name" value="alpha/beta-Hydrolases"/>
    <property type="match status" value="1"/>
</dbReference>
<dbReference type="InterPro" id="IPR029058">
    <property type="entry name" value="AB_hydrolase_fold"/>
</dbReference>
<dbReference type="EMBL" id="SRPW01001141">
    <property type="protein sequence ID" value="KAG6006262.1"/>
    <property type="molecule type" value="Genomic_DNA"/>
</dbReference>
<reference evidence="2" key="1">
    <citation type="journal article" date="2020" name="bioRxiv">
        <title>Whole genome comparisons of ergot fungi reveals the divergence and evolution of species within the genus Claviceps are the result of varying mechanisms driving genome evolution and host range expansion.</title>
        <authorList>
            <person name="Wyka S.A."/>
            <person name="Mondo S.J."/>
            <person name="Liu M."/>
            <person name="Dettman J."/>
            <person name="Nalam V."/>
            <person name="Broders K.D."/>
        </authorList>
    </citation>
    <scope>NUCLEOTIDE SEQUENCE</scope>
    <source>
        <strain evidence="2">CCC 602</strain>
    </source>
</reference>
<dbReference type="GO" id="GO:0016787">
    <property type="term" value="F:hydrolase activity"/>
    <property type="evidence" value="ECO:0007669"/>
    <property type="project" value="InterPro"/>
</dbReference>
<evidence type="ECO:0000313" key="2">
    <source>
        <dbReference type="EMBL" id="KAG6006262.1"/>
    </source>
</evidence>
<feature type="non-terminal residue" evidence="2">
    <location>
        <position position="190"/>
    </location>
</feature>
<dbReference type="AlphaFoldDB" id="A0A9P7N9Q4"/>
<evidence type="ECO:0000259" key="1">
    <source>
        <dbReference type="Pfam" id="PF07859"/>
    </source>
</evidence>
<gene>
    <name evidence="2" type="ORF">E4U43_000472</name>
</gene>
<dbReference type="InterPro" id="IPR013094">
    <property type="entry name" value="AB_hydrolase_3"/>
</dbReference>
<proteinExistence type="predicted"/>
<dbReference type="Gene3D" id="3.40.50.1820">
    <property type="entry name" value="alpha/beta hydrolase"/>
    <property type="match status" value="1"/>
</dbReference>
<evidence type="ECO:0000313" key="3">
    <source>
        <dbReference type="Proteomes" id="UP000748025"/>
    </source>
</evidence>
<dbReference type="Pfam" id="PF07859">
    <property type="entry name" value="Abhydrolase_3"/>
    <property type="match status" value="1"/>
</dbReference>
<dbReference type="OrthoDB" id="2152029at2759"/>
<comment type="caution">
    <text evidence="2">The sequence shown here is derived from an EMBL/GenBank/DDBJ whole genome shotgun (WGS) entry which is preliminary data.</text>
</comment>